<evidence type="ECO:0000313" key="1">
    <source>
        <dbReference type="EMBL" id="GAF93769.1"/>
    </source>
</evidence>
<dbReference type="EMBL" id="BARS01010457">
    <property type="protein sequence ID" value="GAF93769.1"/>
    <property type="molecule type" value="Genomic_DNA"/>
</dbReference>
<sequence length="74" mass="8701">MERFSFMVKFKGDKKWQDISEDMAVCLLRVYFTESEIPEKIREIKCGHSLKTAAATVEAWPKRGENQYVTSRRV</sequence>
<reference evidence="1" key="1">
    <citation type="journal article" date="2014" name="Front. Microbiol.">
        <title>High frequency of phylogenetically diverse reductive dehalogenase-homologous genes in deep subseafloor sedimentary metagenomes.</title>
        <authorList>
            <person name="Kawai M."/>
            <person name="Futagami T."/>
            <person name="Toyoda A."/>
            <person name="Takaki Y."/>
            <person name="Nishi S."/>
            <person name="Hori S."/>
            <person name="Arai W."/>
            <person name="Tsubouchi T."/>
            <person name="Morono Y."/>
            <person name="Uchiyama I."/>
            <person name="Ito T."/>
            <person name="Fujiyama A."/>
            <person name="Inagaki F."/>
            <person name="Takami H."/>
        </authorList>
    </citation>
    <scope>NUCLEOTIDE SEQUENCE</scope>
    <source>
        <strain evidence="1">Expedition CK06-06</strain>
    </source>
</reference>
<gene>
    <name evidence="1" type="ORF">S01H1_19371</name>
</gene>
<protein>
    <submittedName>
        <fullName evidence="1">Uncharacterized protein</fullName>
    </submittedName>
</protein>
<name>X0TKJ0_9ZZZZ</name>
<organism evidence="1">
    <name type="scientific">marine sediment metagenome</name>
    <dbReference type="NCBI Taxonomy" id="412755"/>
    <lineage>
        <taxon>unclassified sequences</taxon>
        <taxon>metagenomes</taxon>
        <taxon>ecological metagenomes</taxon>
    </lineage>
</organism>
<proteinExistence type="predicted"/>
<dbReference type="AlphaFoldDB" id="X0TKJ0"/>
<accession>X0TKJ0</accession>
<comment type="caution">
    <text evidence="1">The sequence shown here is derived from an EMBL/GenBank/DDBJ whole genome shotgun (WGS) entry which is preliminary data.</text>
</comment>